<feature type="compositionally biased region" description="Basic and acidic residues" evidence="1">
    <location>
        <begin position="306"/>
        <end position="317"/>
    </location>
</feature>
<dbReference type="AlphaFoldDB" id="A0A9J7BNH2"/>
<evidence type="ECO:0000256" key="1">
    <source>
        <dbReference type="SAM" id="MobiDB-lite"/>
    </source>
</evidence>
<reference evidence="2" key="1">
    <citation type="submission" date="2021-04" db="EMBL/GenBank/DDBJ databases">
        <title>Phylogenetic analysis of Acidobacteriaceae.</title>
        <authorList>
            <person name="Qiu L."/>
            <person name="Zhang Q."/>
        </authorList>
    </citation>
    <scope>NUCLEOTIDE SEQUENCE</scope>
    <source>
        <strain evidence="2">DSM 25168</strain>
    </source>
</reference>
<dbReference type="RefSeq" id="WP_260793569.1">
    <property type="nucleotide sequence ID" value="NZ_CP093313.1"/>
</dbReference>
<sequence>MILALAAASAMGQSSSEKQSPQPVPQTSQQVPAAPQQLAPTQQLAQPAEAVKQVIQQEAAETQQAQAAGQPVSLPGAQGQAIAVTHPAVPVPPGPVPPEEIKPAPPTPIAVKRVELGSEHTWDPQWDVFIEENLPAELMTPGMAKAVHPFCPRFGELSQPDKRAFWAYLFQALAGAEAGLRPTADVKHLDPTVAVRDPVSKRTVRQQGLLQLTYEDNQRYGCDFDWDNDKGLRAGDPGKTILEPERNLSCGIRIMKNQLVDLNRPLVTRKSYWGTLRPGTVSYKVFAKQMANVPMACGAKTAPRKRAVDKGVREAEMTKPVSSQGGEE</sequence>
<evidence type="ECO:0000313" key="3">
    <source>
        <dbReference type="Proteomes" id="UP001059380"/>
    </source>
</evidence>
<accession>A0A9J7BNH2</accession>
<organism evidence="2 3">
    <name type="scientific">Occallatibacter riparius</name>
    <dbReference type="NCBI Taxonomy" id="1002689"/>
    <lineage>
        <taxon>Bacteria</taxon>
        <taxon>Pseudomonadati</taxon>
        <taxon>Acidobacteriota</taxon>
        <taxon>Terriglobia</taxon>
        <taxon>Terriglobales</taxon>
        <taxon>Acidobacteriaceae</taxon>
        <taxon>Occallatibacter</taxon>
    </lineage>
</organism>
<dbReference type="Proteomes" id="UP001059380">
    <property type="component" value="Chromosome"/>
</dbReference>
<feature type="region of interest" description="Disordered" evidence="1">
    <location>
        <begin position="303"/>
        <end position="328"/>
    </location>
</feature>
<keyword evidence="3" id="KW-1185">Reference proteome</keyword>
<evidence type="ECO:0008006" key="4">
    <source>
        <dbReference type="Google" id="ProtNLM"/>
    </source>
</evidence>
<gene>
    <name evidence="2" type="ORF">MOP44_26345</name>
</gene>
<feature type="compositionally biased region" description="Low complexity" evidence="1">
    <location>
        <begin position="19"/>
        <end position="48"/>
    </location>
</feature>
<name>A0A9J7BNH2_9BACT</name>
<evidence type="ECO:0000313" key="2">
    <source>
        <dbReference type="EMBL" id="UWZ84065.1"/>
    </source>
</evidence>
<dbReference type="KEGG" id="orp:MOP44_26345"/>
<protein>
    <recommendedName>
        <fullName evidence="4">Transglycosylase SLT domain-containing protein</fullName>
    </recommendedName>
</protein>
<proteinExistence type="predicted"/>
<dbReference type="EMBL" id="CP093313">
    <property type="protein sequence ID" value="UWZ84065.1"/>
    <property type="molecule type" value="Genomic_DNA"/>
</dbReference>
<feature type="region of interest" description="Disordered" evidence="1">
    <location>
        <begin position="1"/>
        <end position="48"/>
    </location>
</feature>